<name>A0A517XST7_9BACT</name>
<protein>
    <submittedName>
        <fullName evidence="1">Uncharacterized protein</fullName>
    </submittedName>
</protein>
<reference evidence="1 2" key="1">
    <citation type="submission" date="2019-02" db="EMBL/GenBank/DDBJ databases">
        <title>Deep-cultivation of Planctomycetes and their phenomic and genomic characterization uncovers novel biology.</title>
        <authorList>
            <person name="Wiegand S."/>
            <person name="Jogler M."/>
            <person name="Boedeker C."/>
            <person name="Pinto D."/>
            <person name="Vollmers J."/>
            <person name="Rivas-Marin E."/>
            <person name="Kohn T."/>
            <person name="Peeters S.H."/>
            <person name="Heuer A."/>
            <person name="Rast P."/>
            <person name="Oberbeckmann S."/>
            <person name="Bunk B."/>
            <person name="Jeske O."/>
            <person name="Meyerdierks A."/>
            <person name="Storesund J.E."/>
            <person name="Kallscheuer N."/>
            <person name="Luecker S."/>
            <person name="Lage O.M."/>
            <person name="Pohl T."/>
            <person name="Merkel B.J."/>
            <person name="Hornburger P."/>
            <person name="Mueller R.-W."/>
            <person name="Bruemmer F."/>
            <person name="Labrenz M."/>
            <person name="Spormann A.M."/>
            <person name="Op den Camp H."/>
            <person name="Overmann J."/>
            <person name="Amann R."/>
            <person name="Jetten M.S.M."/>
            <person name="Mascher T."/>
            <person name="Medema M.H."/>
            <person name="Devos D.P."/>
            <person name="Kaster A.-K."/>
            <person name="Ovreas L."/>
            <person name="Rohde M."/>
            <person name="Galperin M.Y."/>
            <person name="Jogler C."/>
        </authorList>
    </citation>
    <scope>NUCLEOTIDE SEQUENCE [LARGE SCALE GENOMIC DNA]</scope>
    <source>
        <strain evidence="1 2">ETA_A1</strain>
    </source>
</reference>
<dbReference type="KEGG" id="uli:ETAA1_25340"/>
<keyword evidence="2" id="KW-1185">Reference proteome</keyword>
<proteinExistence type="predicted"/>
<accession>A0A517XST7</accession>
<dbReference type="EMBL" id="CP036273">
    <property type="protein sequence ID" value="QDU20579.1"/>
    <property type="molecule type" value="Genomic_DNA"/>
</dbReference>
<sequence length="45" mass="4658">MPRSEVRGGDGAGRAVWCDLNGLVVVPGRLSRDDGVPAVLLKTAP</sequence>
<organism evidence="1 2">
    <name type="scientific">Urbifossiella limnaea</name>
    <dbReference type="NCBI Taxonomy" id="2528023"/>
    <lineage>
        <taxon>Bacteria</taxon>
        <taxon>Pseudomonadati</taxon>
        <taxon>Planctomycetota</taxon>
        <taxon>Planctomycetia</taxon>
        <taxon>Gemmatales</taxon>
        <taxon>Gemmataceae</taxon>
        <taxon>Urbifossiella</taxon>
    </lineage>
</organism>
<dbReference type="Proteomes" id="UP000319576">
    <property type="component" value="Chromosome"/>
</dbReference>
<gene>
    <name evidence="1" type="ORF">ETAA1_25340</name>
</gene>
<dbReference type="AlphaFoldDB" id="A0A517XST7"/>
<evidence type="ECO:0000313" key="2">
    <source>
        <dbReference type="Proteomes" id="UP000319576"/>
    </source>
</evidence>
<evidence type="ECO:0000313" key="1">
    <source>
        <dbReference type="EMBL" id="QDU20579.1"/>
    </source>
</evidence>